<dbReference type="VEuPathDB" id="FungiDB:CJI97_001405"/>
<dbReference type="AlphaFoldDB" id="A0A0L0NZ16"/>
<evidence type="ECO:0000256" key="3">
    <source>
        <dbReference type="ARBA" id="ARBA00023006"/>
    </source>
</evidence>
<reference evidence="5" key="1">
    <citation type="journal article" date="2015" name="BMC Genomics">
        <title>Draft genome of a commonly misdiagnosed multidrug resistant pathogen Candida auris.</title>
        <authorList>
            <person name="Chatterjee S."/>
            <person name="Alampalli S.V."/>
            <person name="Nageshan R.K."/>
            <person name="Chettiar S.T."/>
            <person name="Joshi S."/>
            <person name="Tatu U.S."/>
        </authorList>
    </citation>
    <scope>NUCLEOTIDE SEQUENCE [LARGE SCALE GENOMIC DNA]</scope>
    <source>
        <strain evidence="5">6684</strain>
    </source>
</reference>
<dbReference type="EMBL" id="LGST01000029">
    <property type="protein sequence ID" value="KND98930.1"/>
    <property type="molecule type" value="Genomic_DNA"/>
</dbReference>
<dbReference type="Proteomes" id="UP000037122">
    <property type="component" value="Unassembled WGS sequence"/>
</dbReference>
<dbReference type="VEuPathDB" id="FungiDB:B9J08_001201"/>
<evidence type="ECO:0000313" key="4">
    <source>
        <dbReference type="EMBL" id="KND98930.1"/>
    </source>
</evidence>
<evidence type="ECO:0000256" key="2">
    <source>
        <dbReference type="ARBA" id="ARBA00022927"/>
    </source>
</evidence>
<protein>
    <submittedName>
        <fullName evidence="4">Uncharacterized protein</fullName>
    </submittedName>
</protein>
<accession>A0A0L0NZ16</accession>
<sequence>MITEKTFNENLPQFHKLTVEYLAATESKTFSFESNYVKDYHGKWCSYISIRLDRDYLELVVSYNEFYESPVLHHLRNHDPADLVGHSDLDIHPYIQRTFLLLHPCETKELMNTLQQVVPLRYLIAWFGIHLGFVSRELTLRVPESAFI</sequence>
<keyword evidence="3" id="KW-0072">Autophagy</keyword>
<proteinExistence type="predicted"/>
<organism evidence="4 5">
    <name type="scientific">Candidozyma auris</name>
    <name type="common">Yeast</name>
    <name type="synonym">Candida auris</name>
    <dbReference type="NCBI Taxonomy" id="498019"/>
    <lineage>
        <taxon>Eukaryota</taxon>
        <taxon>Fungi</taxon>
        <taxon>Dikarya</taxon>
        <taxon>Ascomycota</taxon>
        <taxon>Saccharomycotina</taxon>
        <taxon>Pichiomycetes</taxon>
        <taxon>Metschnikowiaceae</taxon>
        <taxon>Candidozyma</taxon>
    </lineage>
</organism>
<dbReference type="Pfam" id="PF03987">
    <property type="entry name" value="Autophagy_act_C"/>
    <property type="match status" value="1"/>
</dbReference>
<dbReference type="InterPro" id="IPR007135">
    <property type="entry name" value="Atg3/Atg10"/>
</dbReference>
<gene>
    <name evidence="4" type="ORF">QG37_04275</name>
</gene>
<evidence type="ECO:0000256" key="1">
    <source>
        <dbReference type="ARBA" id="ARBA00022786"/>
    </source>
</evidence>
<dbReference type="GO" id="GO:0019787">
    <property type="term" value="F:ubiquitin-like protein transferase activity"/>
    <property type="evidence" value="ECO:0007669"/>
    <property type="project" value="InterPro"/>
</dbReference>
<keyword evidence="1" id="KW-0833">Ubl conjugation pathway</keyword>
<dbReference type="GO" id="GO:0006914">
    <property type="term" value="P:autophagy"/>
    <property type="evidence" value="ECO:0007669"/>
    <property type="project" value="UniProtKB-KW"/>
</dbReference>
<keyword evidence="2" id="KW-0653">Protein transport</keyword>
<dbReference type="VEuPathDB" id="FungiDB:QG37_04275"/>
<name>A0A0L0NZ16_CANAR</name>
<dbReference type="GO" id="GO:0015031">
    <property type="term" value="P:protein transport"/>
    <property type="evidence" value="ECO:0007669"/>
    <property type="project" value="UniProtKB-KW"/>
</dbReference>
<dbReference type="VEuPathDB" id="FungiDB:CJJ09_003457"/>
<dbReference type="VEuPathDB" id="FungiDB:CJJ07_003421"/>
<dbReference type="Gene3D" id="3.30.1460.50">
    <property type="match status" value="1"/>
</dbReference>
<comment type="caution">
    <text evidence="4">The sequence shown here is derived from an EMBL/GenBank/DDBJ whole genome shotgun (WGS) entry which is preliminary data.</text>
</comment>
<evidence type="ECO:0000313" key="5">
    <source>
        <dbReference type="Proteomes" id="UP000037122"/>
    </source>
</evidence>
<keyword evidence="2" id="KW-0813">Transport</keyword>